<feature type="region of interest" description="Disordered" evidence="1">
    <location>
        <begin position="116"/>
        <end position="140"/>
    </location>
</feature>
<feature type="non-terminal residue" evidence="2">
    <location>
        <position position="1"/>
    </location>
</feature>
<protein>
    <submittedName>
        <fullName evidence="2">Uncharacterized protein</fullName>
    </submittedName>
</protein>
<evidence type="ECO:0000313" key="3">
    <source>
        <dbReference type="Proteomes" id="UP000228934"/>
    </source>
</evidence>
<evidence type="ECO:0000256" key="1">
    <source>
        <dbReference type="SAM" id="MobiDB-lite"/>
    </source>
</evidence>
<dbReference type="AlphaFoldDB" id="A0A2G9S8X1"/>
<accession>A0A2G9S8X1</accession>
<evidence type="ECO:0000313" key="2">
    <source>
        <dbReference type="EMBL" id="PIO36567.1"/>
    </source>
</evidence>
<dbReference type="EMBL" id="KV926146">
    <property type="protein sequence ID" value="PIO36567.1"/>
    <property type="molecule type" value="Genomic_DNA"/>
</dbReference>
<sequence>IANLIQCNVRRGHTAAVYTSGLRSTSVGHKNKLFGVSHTGAPVNTWGVYMCETCPKKVSIPALVREKIMSSALNSAKQTIVPHFQAMFHIPISGLKYWCAKYTFCFILIGEKRIGTSEDTREPPPPEEGEQRSQPEDVEEGEVVEIVTITGDVQVVEEQSHHFTSYSAQRLIQNTMFCSRNLDFIKQKTNEIEQKLKNVIDVLGRI</sequence>
<name>A0A2G9S8X1_AQUCT</name>
<reference evidence="3" key="1">
    <citation type="journal article" date="2017" name="Nat. Commun.">
        <title>The North American bullfrog draft genome provides insight into hormonal regulation of long noncoding RNA.</title>
        <authorList>
            <person name="Hammond S.A."/>
            <person name="Warren R.L."/>
            <person name="Vandervalk B.P."/>
            <person name="Kucuk E."/>
            <person name="Khan H."/>
            <person name="Gibb E.A."/>
            <person name="Pandoh P."/>
            <person name="Kirk H."/>
            <person name="Zhao Y."/>
            <person name="Jones M."/>
            <person name="Mungall A.J."/>
            <person name="Coope R."/>
            <person name="Pleasance S."/>
            <person name="Moore R.A."/>
            <person name="Holt R.A."/>
            <person name="Round J.M."/>
            <person name="Ohora S."/>
            <person name="Walle B.V."/>
            <person name="Veldhoen N."/>
            <person name="Helbing C.C."/>
            <person name="Birol I."/>
        </authorList>
    </citation>
    <scope>NUCLEOTIDE SEQUENCE [LARGE SCALE GENOMIC DNA]</scope>
</reference>
<gene>
    <name evidence="2" type="ORF">AB205_0075850</name>
</gene>
<proteinExistence type="predicted"/>
<feature type="compositionally biased region" description="Basic and acidic residues" evidence="1">
    <location>
        <begin position="116"/>
        <end position="135"/>
    </location>
</feature>
<organism evidence="2 3">
    <name type="scientific">Aquarana catesbeiana</name>
    <name type="common">American bullfrog</name>
    <name type="synonym">Rana catesbeiana</name>
    <dbReference type="NCBI Taxonomy" id="8400"/>
    <lineage>
        <taxon>Eukaryota</taxon>
        <taxon>Metazoa</taxon>
        <taxon>Chordata</taxon>
        <taxon>Craniata</taxon>
        <taxon>Vertebrata</taxon>
        <taxon>Euteleostomi</taxon>
        <taxon>Amphibia</taxon>
        <taxon>Batrachia</taxon>
        <taxon>Anura</taxon>
        <taxon>Neobatrachia</taxon>
        <taxon>Ranoidea</taxon>
        <taxon>Ranidae</taxon>
        <taxon>Aquarana</taxon>
    </lineage>
</organism>
<dbReference type="Proteomes" id="UP000228934">
    <property type="component" value="Unassembled WGS sequence"/>
</dbReference>
<keyword evidence="3" id="KW-1185">Reference proteome</keyword>